<dbReference type="InterPro" id="IPR013106">
    <property type="entry name" value="Ig_V-set"/>
</dbReference>
<keyword evidence="1" id="KW-0732">Signal</keyword>
<evidence type="ECO:0000256" key="2">
    <source>
        <dbReference type="ARBA" id="ARBA00022859"/>
    </source>
</evidence>
<dbReference type="SUPFAM" id="SSF48726">
    <property type="entry name" value="Immunoglobulin"/>
    <property type="match status" value="1"/>
</dbReference>
<dbReference type="PANTHER" id="PTHR19343:SF13">
    <property type="entry name" value="T CELL RECEPTOR ALPHA VARIABLE 21"/>
    <property type="match status" value="1"/>
</dbReference>
<keyword evidence="2" id="KW-0391">Immunity</keyword>
<reference evidence="9" key="2">
    <citation type="journal article" date="2007" name="PLoS Biol.">
        <title>Survey sequencing and comparative analysis of the elephant shark (Callorhinchus milii) genome.</title>
        <authorList>
            <person name="Venkatesh B."/>
            <person name="Kirkness E.F."/>
            <person name="Loh Y.H."/>
            <person name="Halpern A.L."/>
            <person name="Lee A.P."/>
            <person name="Johnson J."/>
            <person name="Dandona N."/>
            <person name="Viswanathan L.D."/>
            <person name="Tay A."/>
            <person name="Venter J.C."/>
            <person name="Strausberg R.L."/>
            <person name="Brenner S."/>
        </authorList>
    </citation>
    <scope>NUCLEOTIDE SEQUENCE [LARGE SCALE GENOMIC DNA]</scope>
</reference>
<dbReference type="AlphaFoldDB" id="A0A4W3GFL2"/>
<dbReference type="SMART" id="SM00406">
    <property type="entry name" value="IGv"/>
    <property type="match status" value="1"/>
</dbReference>
<keyword evidence="4" id="KW-0675">Receptor</keyword>
<dbReference type="Ensembl" id="ENSCMIT00000001766.1">
    <property type="protein sequence ID" value="ENSCMIP00000001697.1"/>
    <property type="gene ID" value="ENSCMIG00000001070.1"/>
</dbReference>
<evidence type="ECO:0000256" key="5">
    <source>
        <dbReference type="ARBA" id="ARBA00023319"/>
    </source>
</evidence>
<evidence type="ECO:0000256" key="1">
    <source>
        <dbReference type="ARBA" id="ARBA00022729"/>
    </source>
</evidence>
<dbReference type="InParanoid" id="A0A4W3GFL2"/>
<dbReference type="PROSITE" id="PS50835">
    <property type="entry name" value="IG_LIKE"/>
    <property type="match status" value="1"/>
</dbReference>
<organism evidence="8 9">
    <name type="scientific">Callorhinchus milii</name>
    <name type="common">Ghost shark</name>
    <dbReference type="NCBI Taxonomy" id="7868"/>
    <lineage>
        <taxon>Eukaryota</taxon>
        <taxon>Metazoa</taxon>
        <taxon>Chordata</taxon>
        <taxon>Craniata</taxon>
        <taxon>Vertebrata</taxon>
        <taxon>Chondrichthyes</taxon>
        <taxon>Holocephali</taxon>
        <taxon>Chimaeriformes</taxon>
        <taxon>Callorhinchidae</taxon>
        <taxon>Callorhinchus</taxon>
    </lineage>
</organism>
<evidence type="ECO:0000313" key="8">
    <source>
        <dbReference type="Ensembl" id="ENSCMIP00000001697.1"/>
    </source>
</evidence>
<evidence type="ECO:0000256" key="6">
    <source>
        <dbReference type="ARBA" id="ARBA00043266"/>
    </source>
</evidence>
<dbReference type="GO" id="GO:0042101">
    <property type="term" value="C:T cell receptor complex"/>
    <property type="evidence" value="ECO:0007669"/>
    <property type="project" value="UniProtKB-KW"/>
</dbReference>
<keyword evidence="9" id="KW-1185">Reference proteome</keyword>
<accession>A0A4W3GFL2</accession>
<evidence type="ECO:0000256" key="3">
    <source>
        <dbReference type="ARBA" id="ARBA00023130"/>
    </source>
</evidence>
<dbReference type="Pfam" id="PF07686">
    <property type="entry name" value="V-set"/>
    <property type="match status" value="1"/>
</dbReference>
<dbReference type="Gene3D" id="2.60.40.10">
    <property type="entry name" value="Immunoglobulins"/>
    <property type="match status" value="1"/>
</dbReference>
<reference evidence="8" key="4">
    <citation type="submission" date="2025-08" db="UniProtKB">
        <authorList>
            <consortium name="Ensembl"/>
        </authorList>
    </citation>
    <scope>IDENTIFICATION</scope>
</reference>
<evidence type="ECO:0000256" key="4">
    <source>
        <dbReference type="ARBA" id="ARBA00023170"/>
    </source>
</evidence>
<dbReference type="InterPro" id="IPR036179">
    <property type="entry name" value="Ig-like_dom_sf"/>
</dbReference>
<evidence type="ECO:0000259" key="7">
    <source>
        <dbReference type="PROSITE" id="PS50835"/>
    </source>
</evidence>
<dbReference type="GO" id="GO:0042605">
    <property type="term" value="F:peptide antigen binding"/>
    <property type="evidence" value="ECO:0007669"/>
    <property type="project" value="TreeGrafter"/>
</dbReference>
<name>A0A4W3GFL2_CALMI</name>
<protein>
    <recommendedName>
        <fullName evidence="7">Ig-like domain-containing protein</fullName>
    </recommendedName>
</protein>
<dbReference type="InterPro" id="IPR013783">
    <property type="entry name" value="Ig-like_fold"/>
</dbReference>
<keyword evidence="6" id="KW-1279">T cell receptor</keyword>
<dbReference type="OMA" id="CMPVPKP"/>
<feature type="domain" description="Ig-like" evidence="7">
    <location>
        <begin position="38"/>
        <end position="127"/>
    </location>
</feature>
<reference evidence="9" key="3">
    <citation type="journal article" date="2014" name="Nature">
        <title>Elephant shark genome provides unique insights into gnathostome evolution.</title>
        <authorList>
            <consortium name="International Elephant Shark Genome Sequencing Consortium"/>
            <person name="Venkatesh B."/>
            <person name="Lee A.P."/>
            <person name="Ravi V."/>
            <person name="Maurya A.K."/>
            <person name="Lian M.M."/>
            <person name="Swann J.B."/>
            <person name="Ohta Y."/>
            <person name="Flajnik M.F."/>
            <person name="Sutoh Y."/>
            <person name="Kasahara M."/>
            <person name="Hoon S."/>
            <person name="Gangu V."/>
            <person name="Roy S.W."/>
            <person name="Irimia M."/>
            <person name="Korzh V."/>
            <person name="Kondrychyn I."/>
            <person name="Lim Z.W."/>
            <person name="Tay B.H."/>
            <person name="Tohari S."/>
            <person name="Kong K.W."/>
            <person name="Ho S."/>
            <person name="Lorente-Galdos B."/>
            <person name="Quilez J."/>
            <person name="Marques-Bonet T."/>
            <person name="Raney B.J."/>
            <person name="Ingham P.W."/>
            <person name="Tay A."/>
            <person name="Hillier L.W."/>
            <person name="Minx P."/>
            <person name="Boehm T."/>
            <person name="Wilson R.K."/>
            <person name="Brenner S."/>
            <person name="Warren W.C."/>
        </authorList>
    </citation>
    <scope>NUCLEOTIDE SEQUENCE [LARGE SCALE GENOMIC DNA]</scope>
</reference>
<keyword evidence="3" id="KW-1064">Adaptive immunity</keyword>
<reference evidence="9" key="1">
    <citation type="journal article" date="2006" name="Science">
        <title>Ancient noncoding elements conserved in the human genome.</title>
        <authorList>
            <person name="Venkatesh B."/>
            <person name="Kirkness E.F."/>
            <person name="Loh Y.H."/>
            <person name="Halpern A.L."/>
            <person name="Lee A.P."/>
            <person name="Johnson J."/>
            <person name="Dandona N."/>
            <person name="Viswanathan L.D."/>
            <person name="Tay A."/>
            <person name="Venter J.C."/>
            <person name="Strausberg R.L."/>
            <person name="Brenner S."/>
        </authorList>
    </citation>
    <scope>NUCLEOTIDE SEQUENCE [LARGE SCALE GENOMIC DNA]</scope>
</reference>
<dbReference type="InterPro" id="IPR007110">
    <property type="entry name" value="Ig-like_dom"/>
</dbReference>
<keyword evidence="5" id="KW-0393">Immunoglobulin domain</keyword>
<dbReference type="InterPro" id="IPR051006">
    <property type="entry name" value="TCR_variable_domain"/>
</dbReference>
<proteinExistence type="predicted"/>
<reference evidence="8" key="5">
    <citation type="submission" date="2025-09" db="UniProtKB">
        <authorList>
            <consortium name="Ensembl"/>
        </authorList>
    </citation>
    <scope>IDENTIFICATION</scope>
</reference>
<sequence>MQRFKSSLSHVKALHMIKCKVKFHKQIVLCLQGVSGQDTVSQSPLPVTVAEKEQVIISCSTTESRALQWYRQYPNQALKHLVTGQTGEQQKERITATMNYRDGRSNLSITGTEVTDAATYLCAVETQ</sequence>
<dbReference type="GO" id="GO:0002250">
    <property type="term" value="P:adaptive immune response"/>
    <property type="evidence" value="ECO:0007669"/>
    <property type="project" value="UniProtKB-KW"/>
</dbReference>
<evidence type="ECO:0000313" key="9">
    <source>
        <dbReference type="Proteomes" id="UP000314986"/>
    </source>
</evidence>
<dbReference type="GeneTree" id="ENSGT01150000287165"/>
<dbReference type="Proteomes" id="UP000314986">
    <property type="component" value="Unassembled WGS sequence"/>
</dbReference>
<dbReference type="PANTHER" id="PTHR19343">
    <property type="entry name" value="T CELL RECEPTOR ALPHA VARIABLE 1-2"/>
    <property type="match status" value="1"/>
</dbReference>